<keyword evidence="2" id="KW-0964">Secreted</keyword>
<dbReference type="GO" id="GO:0045840">
    <property type="term" value="P:positive regulation of mitotic nuclear division"/>
    <property type="evidence" value="ECO:0007669"/>
    <property type="project" value="TreeGrafter"/>
</dbReference>
<gene>
    <name evidence="7" type="primary">TGFA</name>
</gene>
<evidence type="ECO:0000313" key="7">
    <source>
        <dbReference type="Ensembl" id="ENSNNAP00000008095.1"/>
    </source>
</evidence>
<dbReference type="GO" id="GO:0005154">
    <property type="term" value="F:epidermal growth factor receptor binding"/>
    <property type="evidence" value="ECO:0007669"/>
    <property type="project" value="TreeGrafter"/>
</dbReference>
<dbReference type="GO" id="GO:0008284">
    <property type="term" value="P:positive regulation of cell population proliferation"/>
    <property type="evidence" value="ECO:0007669"/>
    <property type="project" value="TreeGrafter"/>
</dbReference>
<dbReference type="PANTHER" id="PTHR10740">
    <property type="entry name" value="TRANSFORMING GROWTH FACTOR ALPHA"/>
    <property type="match status" value="1"/>
</dbReference>
<evidence type="ECO:0000256" key="6">
    <source>
        <dbReference type="SAM" id="Phobius"/>
    </source>
</evidence>
<dbReference type="OrthoDB" id="9946464at2759"/>
<organism evidence="7 8">
    <name type="scientific">Naja naja</name>
    <name type="common">Indian cobra</name>
    <dbReference type="NCBI Taxonomy" id="35670"/>
    <lineage>
        <taxon>Eukaryota</taxon>
        <taxon>Metazoa</taxon>
        <taxon>Chordata</taxon>
        <taxon>Craniata</taxon>
        <taxon>Vertebrata</taxon>
        <taxon>Euteleostomi</taxon>
        <taxon>Lepidosauria</taxon>
        <taxon>Squamata</taxon>
        <taxon>Bifurcata</taxon>
        <taxon>Unidentata</taxon>
        <taxon>Episquamata</taxon>
        <taxon>Toxicofera</taxon>
        <taxon>Serpentes</taxon>
        <taxon>Colubroidea</taxon>
        <taxon>Elapidae</taxon>
        <taxon>Elapinae</taxon>
        <taxon>Naja</taxon>
    </lineage>
</organism>
<keyword evidence="6" id="KW-0472">Membrane</keyword>
<dbReference type="AlphaFoldDB" id="A0A8C6VMZ7"/>
<evidence type="ECO:0000313" key="8">
    <source>
        <dbReference type="Proteomes" id="UP000694559"/>
    </source>
</evidence>
<reference evidence="7" key="2">
    <citation type="submission" date="2025-09" db="UniProtKB">
        <authorList>
            <consortium name="Ensembl"/>
        </authorList>
    </citation>
    <scope>IDENTIFICATION</scope>
</reference>
<name>A0A8C6VMZ7_NAJNA</name>
<dbReference type="PANTHER" id="PTHR10740:SF1">
    <property type="entry name" value="PROTRANSFORMING GROWTH FACTOR ALPHA"/>
    <property type="match status" value="1"/>
</dbReference>
<dbReference type="GeneTree" id="ENSGT00940000160058"/>
<evidence type="ECO:0000256" key="1">
    <source>
        <dbReference type="ARBA" id="ARBA00004239"/>
    </source>
</evidence>
<dbReference type="GO" id="GO:0007173">
    <property type="term" value="P:epidermal growth factor receptor signaling pathway"/>
    <property type="evidence" value="ECO:0007669"/>
    <property type="project" value="TreeGrafter"/>
</dbReference>
<keyword evidence="6" id="KW-1133">Transmembrane helix</keyword>
<evidence type="ECO:0000256" key="4">
    <source>
        <dbReference type="ARBA" id="ARBA00023030"/>
    </source>
</evidence>
<keyword evidence="3" id="KW-0245">EGF-like domain</keyword>
<comment type="subcellular location">
    <subcellularLocation>
        <location evidence="1">Secreted</location>
        <location evidence="1">Extracellular space</location>
    </subcellularLocation>
</comment>
<dbReference type="Proteomes" id="UP000694559">
    <property type="component" value="Unplaced"/>
</dbReference>
<reference evidence="7" key="1">
    <citation type="submission" date="2025-08" db="UniProtKB">
        <authorList>
            <consortium name="Ensembl"/>
        </authorList>
    </citation>
    <scope>IDENTIFICATION</scope>
</reference>
<keyword evidence="5" id="KW-1015">Disulfide bond</keyword>
<dbReference type="Ensembl" id="ENSNNAT00000008488.1">
    <property type="protein sequence ID" value="ENSNNAP00000008095.1"/>
    <property type="gene ID" value="ENSNNAG00000005430.1"/>
</dbReference>
<protein>
    <submittedName>
        <fullName evidence="7">Transforming growth factor alpha</fullName>
    </submittedName>
</protein>
<keyword evidence="8" id="KW-1185">Reference proteome</keyword>
<accession>A0A8C6VMZ7</accession>
<evidence type="ECO:0000256" key="2">
    <source>
        <dbReference type="ARBA" id="ARBA00022525"/>
    </source>
</evidence>
<sequence length="255" mass="28310">MLGFLLWVGGWTGRSPGSLPACDSMLLGFEKTERKKRAAQKWSHIKRGGGEIGWPARLQRLSRWWVLWLHKQLCRCLSLALALALALGGSAAGSPASPSRWVAWNPDRQPSLSPTPPKTRLLLSLPRCHSGYMGARCELADLLAVVADTQKKQTITALVVVSIVASIVVIMVCVLIHCCRIRKHCEWCRTMVCRQEKPPGLLKGATSCCHSETGKATVSVPIWRLSFQTIRSWFCQLASAKEEGWRSSRRRQAGK</sequence>
<evidence type="ECO:0000256" key="3">
    <source>
        <dbReference type="ARBA" id="ARBA00022536"/>
    </source>
</evidence>
<dbReference type="GO" id="GO:0005615">
    <property type="term" value="C:extracellular space"/>
    <property type="evidence" value="ECO:0007669"/>
    <property type="project" value="TreeGrafter"/>
</dbReference>
<keyword evidence="4" id="KW-0339">Growth factor</keyword>
<proteinExistence type="predicted"/>
<dbReference type="GO" id="GO:0008083">
    <property type="term" value="F:growth factor activity"/>
    <property type="evidence" value="ECO:0007669"/>
    <property type="project" value="UniProtKB-KW"/>
</dbReference>
<keyword evidence="6" id="KW-0812">Transmembrane</keyword>
<feature type="transmembrane region" description="Helical" evidence="6">
    <location>
        <begin position="155"/>
        <end position="179"/>
    </location>
</feature>
<evidence type="ECO:0000256" key="5">
    <source>
        <dbReference type="ARBA" id="ARBA00023157"/>
    </source>
</evidence>